<dbReference type="Proteomes" id="UP000233551">
    <property type="component" value="Unassembled WGS sequence"/>
</dbReference>
<name>A0A2I0J6K1_PUNGR</name>
<gene>
    <name evidence="2" type="ORF">CRG98_027708</name>
</gene>
<reference evidence="2 3" key="1">
    <citation type="submission" date="2017-11" db="EMBL/GenBank/DDBJ databases">
        <title>De-novo sequencing of pomegranate (Punica granatum L.) genome.</title>
        <authorList>
            <person name="Akparov Z."/>
            <person name="Amiraslanov A."/>
            <person name="Hajiyeva S."/>
            <person name="Abbasov M."/>
            <person name="Kaur K."/>
            <person name="Hamwieh A."/>
            <person name="Solovyev V."/>
            <person name="Salamov A."/>
            <person name="Braich B."/>
            <person name="Kosarev P."/>
            <person name="Mahmoud A."/>
            <person name="Hajiyev E."/>
            <person name="Babayeva S."/>
            <person name="Izzatullayeva V."/>
            <person name="Mammadov A."/>
            <person name="Mammadov A."/>
            <person name="Sharifova S."/>
            <person name="Ojaghi J."/>
            <person name="Eynullazada K."/>
            <person name="Bayramov B."/>
            <person name="Abdulazimova A."/>
            <person name="Shahmuradov I."/>
        </authorList>
    </citation>
    <scope>NUCLEOTIDE SEQUENCE [LARGE SCALE GENOMIC DNA]</scope>
    <source>
        <strain evidence="3">cv. AG2017</strain>
        <tissue evidence="2">Leaf</tissue>
    </source>
</reference>
<keyword evidence="3" id="KW-1185">Reference proteome</keyword>
<dbReference type="EMBL" id="PGOL01001987">
    <property type="protein sequence ID" value="PKI51875.1"/>
    <property type="molecule type" value="Genomic_DNA"/>
</dbReference>
<proteinExistence type="predicted"/>
<comment type="caution">
    <text evidence="2">The sequence shown here is derived from an EMBL/GenBank/DDBJ whole genome shotgun (WGS) entry which is preliminary data.</text>
</comment>
<evidence type="ECO:0000313" key="3">
    <source>
        <dbReference type="Proteomes" id="UP000233551"/>
    </source>
</evidence>
<evidence type="ECO:0000256" key="1">
    <source>
        <dbReference type="SAM" id="MobiDB-lite"/>
    </source>
</evidence>
<organism evidence="2 3">
    <name type="scientific">Punica granatum</name>
    <name type="common">Pomegranate</name>
    <dbReference type="NCBI Taxonomy" id="22663"/>
    <lineage>
        <taxon>Eukaryota</taxon>
        <taxon>Viridiplantae</taxon>
        <taxon>Streptophyta</taxon>
        <taxon>Embryophyta</taxon>
        <taxon>Tracheophyta</taxon>
        <taxon>Spermatophyta</taxon>
        <taxon>Magnoliopsida</taxon>
        <taxon>eudicotyledons</taxon>
        <taxon>Gunneridae</taxon>
        <taxon>Pentapetalae</taxon>
        <taxon>rosids</taxon>
        <taxon>malvids</taxon>
        <taxon>Myrtales</taxon>
        <taxon>Lythraceae</taxon>
        <taxon>Punica</taxon>
    </lineage>
</organism>
<sequence>MEKILEWLPLARCSKVLERWHKLLLLLHHPQVTAVRGWWPVVSMAASYSNVPHMHGIVASCLCHFAYDSGIRRRELKKIFNQYKESVTKACDPLLLFTAFFLSEKSVAPALRRKSLSVSKGVSPFERPTFGWSGAWSAYIPFVALNWIILSYPSIRVIPEGSRLSLSSIFWVIVLLWVRDGFPDSGRWVRELSSGVDGIGEDGWSRANCGGKRSIWASNRNQGSYKFKALEPPTYSVPDRGQESRSRSRKSSSAHILKTPRATDRLKRRGEEGSFQQREEMRERLPTRREKLMSILLRIAIELAHT</sequence>
<feature type="region of interest" description="Disordered" evidence="1">
    <location>
        <begin position="232"/>
        <end position="284"/>
    </location>
</feature>
<evidence type="ECO:0000313" key="2">
    <source>
        <dbReference type="EMBL" id="PKI51875.1"/>
    </source>
</evidence>
<feature type="compositionally biased region" description="Basic and acidic residues" evidence="1">
    <location>
        <begin position="261"/>
        <end position="284"/>
    </location>
</feature>
<protein>
    <submittedName>
        <fullName evidence="2">Uncharacterized protein</fullName>
    </submittedName>
</protein>
<accession>A0A2I0J6K1</accession>
<dbReference type="AlphaFoldDB" id="A0A2I0J6K1"/>